<dbReference type="AlphaFoldDB" id="Q01XZ6"/>
<dbReference type="InParanoid" id="Q01XZ6"/>
<dbReference type="STRING" id="234267.Acid_4508"/>
<dbReference type="Pfam" id="PF22422">
    <property type="entry name" value="MGH1-like_GH"/>
    <property type="match status" value="2"/>
</dbReference>
<feature type="domain" description="Mannosylglycerate hydrolase MGH1-like glycoside hydrolase" evidence="1">
    <location>
        <begin position="431"/>
        <end position="654"/>
    </location>
</feature>
<dbReference type="PANTHER" id="PTHR10412:SF10">
    <property type="entry name" value="GLYCOSYL HYDROLASE FAMILY 63 C-TERMINAL DOMAIN-CONTAINING PROTEIN"/>
    <property type="match status" value="1"/>
</dbReference>
<sequence>MPSERAVDDAEQKRLNEGRQAGISWRKWGPYLSERQWGTVREDYSHDGDAWNYFTHDQARSRAYRWGEDGLAGLSDDKQLLCFALALWNGQDPILKERLFGLTNTEGNHGEDVKEYYFYLDSTPTHSYMKYLYKYPQAAFPYADLIQTNQQRNRGDMEYELLDTGIFDADRYFDIFVEYVKNTPEDILIQINVCNRGPEAASIHVLPTLWFRNTWSWSPSDARPALKQVLGPKGASLVSAVHGELGERFLYCDGQVPLLFTGNETNNARLFGGINASPYVKDGINNYVVLGRQEAVNPERIGTKASADYELTVGPGEAVTLWLRLSDQAPAKLGEPFGSAFAEIVQARRSEADAFYRSITPQGVGDDKAGVMRQALAGMLWSKQYFGLDVDQWLEEHGADPMKPGARQMRNSEWFHMINQHIISMPDKWEYPWYAAWDLAFHTIALSAVDGDFAKDQLDMMLRENFLHPTGQIPAYEWNFGDVNPPVHAWATIFLYRSEQALRGQGDTEFLRRSFPKLLLNYAWWINRKDRFGKNLFEGGFLGLDNIGVFDRSAPLPTGGHLEQADGTAWMALFSQNMLEIAIELTATDPTYEDMATRFCEHLAWIAKAMNQAGPEGMWDEEDGFYYDVLRFPDNSATRLKVRSIVGLLPLCAATVIEPWQRERIPNTLASMTARLQKMPEIRESLHATGPGHYGVAGRGIVALVNENRLRRILSRMLDENEFLSPYGIRAISRFHAVHPYVYNLNGQEHRVDYLPAESDTGMFGGNSNWRGPVWMPVNVLLIRALLQYYLYYGDNFKIECPAGSGKWMNLFEVARDLAGRLTRIFLRDESGRRPVYGGSRKFQTDPHWKDYLLFYEYFHGDNGAGLGASHQTGWTGTVAKLIELFGRLDGAQLLAAGKSGAFTIREMKEQYVEMAPASHRL</sequence>
<proteinExistence type="predicted"/>
<dbReference type="EMBL" id="CP000473">
    <property type="protein sequence ID" value="ABJ85469.1"/>
    <property type="molecule type" value="Genomic_DNA"/>
</dbReference>
<dbReference type="InterPro" id="IPR054491">
    <property type="entry name" value="MGH1-like_GH"/>
</dbReference>
<dbReference type="InterPro" id="IPR004888">
    <property type="entry name" value="Glycoside_hydrolase_63"/>
</dbReference>
<dbReference type="OrthoDB" id="9798687at2"/>
<dbReference type="InterPro" id="IPR012341">
    <property type="entry name" value="6hp_glycosidase-like_sf"/>
</dbReference>
<reference evidence="2" key="1">
    <citation type="submission" date="2006-10" db="EMBL/GenBank/DDBJ databases">
        <title>Complete sequence of Solibacter usitatus Ellin6076.</title>
        <authorList>
            <consortium name="US DOE Joint Genome Institute"/>
            <person name="Copeland A."/>
            <person name="Lucas S."/>
            <person name="Lapidus A."/>
            <person name="Barry K."/>
            <person name="Detter J.C."/>
            <person name="Glavina del Rio T."/>
            <person name="Hammon N."/>
            <person name="Israni S."/>
            <person name="Dalin E."/>
            <person name="Tice H."/>
            <person name="Pitluck S."/>
            <person name="Thompson L.S."/>
            <person name="Brettin T."/>
            <person name="Bruce D."/>
            <person name="Han C."/>
            <person name="Tapia R."/>
            <person name="Gilna P."/>
            <person name="Schmutz J."/>
            <person name="Larimer F."/>
            <person name="Land M."/>
            <person name="Hauser L."/>
            <person name="Kyrpides N."/>
            <person name="Mikhailova N."/>
            <person name="Janssen P.H."/>
            <person name="Kuske C.R."/>
            <person name="Richardson P."/>
        </authorList>
    </citation>
    <scope>NUCLEOTIDE SEQUENCE</scope>
    <source>
        <strain evidence="2">Ellin6076</strain>
    </source>
</reference>
<dbReference type="eggNOG" id="COG3408">
    <property type="taxonomic scope" value="Bacteria"/>
</dbReference>
<evidence type="ECO:0000259" key="1">
    <source>
        <dbReference type="Pfam" id="PF22422"/>
    </source>
</evidence>
<organism evidence="2">
    <name type="scientific">Solibacter usitatus (strain Ellin6076)</name>
    <dbReference type="NCBI Taxonomy" id="234267"/>
    <lineage>
        <taxon>Bacteria</taxon>
        <taxon>Pseudomonadati</taxon>
        <taxon>Acidobacteriota</taxon>
        <taxon>Terriglobia</taxon>
        <taxon>Bryobacterales</taxon>
        <taxon>Solibacteraceae</taxon>
        <taxon>Candidatus Solibacter</taxon>
    </lineage>
</organism>
<evidence type="ECO:0000313" key="2">
    <source>
        <dbReference type="EMBL" id="ABJ85469.1"/>
    </source>
</evidence>
<dbReference type="GO" id="GO:0009311">
    <property type="term" value="P:oligosaccharide metabolic process"/>
    <property type="evidence" value="ECO:0007669"/>
    <property type="project" value="InterPro"/>
</dbReference>
<gene>
    <name evidence="2" type="ordered locus">Acid_4508</name>
</gene>
<dbReference type="KEGG" id="sus:Acid_4508"/>
<dbReference type="HOGENOM" id="CLU_005386_0_1_0"/>
<name>Q01XZ6_SOLUE</name>
<dbReference type="SUPFAM" id="SSF48208">
    <property type="entry name" value="Six-hairpin glycosidases"/>
    <property type="match status" value="1"/>
</dbReference>
<accession>Q01XZ6</accession>
<dbReference type="PANTHER" id="PTHR10412">
    <property type="entry name" value="MANNOSYL-OLIGOSACCHARIDE GLUCOSIDASE"/>
    <property type="match status" value="1"/>
</dbReference>
<feature type="domain" description="Mannosylglycerate hydrolase MGH1-like glycoside hydrolase" evidence="1">
    <location>
        <begin position="705"/>
        <end position="873"/>
    </location>
</feature>
<dbReference type="Gene3D" id="1.50.10.10">
    <property type="match status" value="1"/>
</dbReference>
<protein>
    <recommendedName>
        <fullName evidence="1">Mannosylglycerate hydrolase MGH1-like glycoside hydrolase domain-containing protein</fullName>
    </recommendedName>
</protein>
<dbReference type="GO" id="GO:0004573">
    <property type="term" value="F:Glc3Man9GlcNAc2 oligosaccharide glucosidase activity"/>
    <property type="evidence" value="ECO:0007669"/>
    <property type="project" value="InterPro"/>
</dbReference>
<dbReference type="InterPro" id="IPR008928">
    <property type="entry name" value="6-hairpin_glycosidase_sf"/>
</dbReference>